<dbReference type="GO" id="GO:0043138">
    <property type="term" value="F:3'-5' DNA helicase activity"/>
    <property type="evidence" value="ECO:0007669"/>
    <property type="project" value="UniProtKB-EC"/>
</dbReference>
<keyword evidence="3" id="KW-0067">ATP-binding</keyword>
<keyword evidence="12" id="KW-1185">Reference proteome</keyword>
<dbReference type="GO" id="GO:0006310">
    <property type="term" value="P:DNA recombination"/>
    <property type="evidence" value="ECO:0007669"/>
    <property type="project" value="TreeGrafter"/>
</dbReference>
<dbReference type="InterPro" id="IPR027417">
    <property type="entry name" value="P-loop_NTPase"/>
</dbReference>
<dbReference type="SMART" id="SM00490">
    <property type="entry name" value="HELICc"/>
    <property type="match status" value="1"/>
</dbReference>
<sequence length="578" mass="64960">MPRKLSLEEREKVREAIQTQLGDDKSPREFQVEMVVAQEEMRDAMCHAATGLGKTLIAAAPFALERNKGRVTIMVSPLIALQNEMVETFKHEYGVSAVAINSSRDCSFEVMESIVSGKFNIVLISPEKLLTEKFITNVLKNKEFEKRIYALFVDEAHCVSHWGAEFRKAYGRLGAIRAFLPRNTPVVAVSASLTPRVAKNVRTVLQFRPDHLFLNRGNNRRNVSFMVRSIHNKADSYTDLDFIVPSNLTIRTDIKKSWIYADNIHDGADIVDHIRALLPPELRDTVRPYNAMFGNEYRAKAMQEFRDGYVRILVCTDAAGMGCNIPDIDVVVQWKLPEKFSSFIQRAGRAARGEGRTGLAILLAEPSAFSVDTSQDLEDSNEVGSKTAKATHKKNHPSSAKSKKPKKLRLPKEFAELHGRYRGQRNGARDGLPQMLVDNVNIQDGTEGMHAFVQTVTCRRKVQQAVFDNPAIEDLAGPCCDICDPSLLDRARPGVGPKTVRNPKLPDSDPHPSIYASLLRWREDVRQRDFANTFVTGSSILPTEAANLLASLGSFTMKIIEGHLSKRWYYWEKYGEEL</sequence>
<evidence type="ECO:0000256" key="5">
    <source>
        <dbReference type="ARBA" id="ARBA00023235"/>
    </source>
</evidence>
<comment type="catalytic activity">
    <reaction evidence="6">
        <text>Couples ATP hydrolysis with the unwinding of duplex DNA by translocating in the 3'-5' direction.</text>
        <dbReference type="EC" id="5.6.2.4"/>
    </reaction>
</comment>
<dbReference type="AlphaFoldDB" id="A0A0H2R323"/>
<keyword evidence="2" id="KW-0547">Nucleotide-binding</keyword>
<feature type="domain" description="Helicase ATP-binding" evidence="9">
    <location>
        <begin position="35"/>
        <end position="211"/>
    </location>
</feature>
<evidence type="ECO:0000256" key="2">
    <source>
        <dbReference type="ARBA" id="ARBA00022741"/>
    </source>
</evidence>
<dbReference type="Pfam" id="PF00270">
    <property type="entry name" value="DEAD"/>
    <property type="match status" value="1"/>
</dbReference>
<dbReference type="GO" id="GO:0005737">
    <property type="term" value="C:cytoplasm"/>
    <property type="evidence" value="ECO:0007669"/>
    <property type="project" value="TreeGrafter"/>
</dbReference>
<evidence type="ECO:0000256" key="1">
    <source>
        <dbReference type="ARBA" id="ARBA00005446"/>
    </source>
</evidence>
<proteinExistence type="inferred from homology"/>
<feature type="compositionally biased region" description="Basic residues" evidence="8">
    <location>
        <begin position="389"/>
        <end position="409"/>
    </location>
</feature>
<evidence type="ECO:0000313" key="12">
    <source>
        <dbReference type="Proteomes" id="UP000053477"/>
    </source>
</evidence>
<feature type="domain" description="Helicase C-terminal" evidence="10">
    <location>
        <begin position="249"/>
        <end position="409"/>
    </location>
</feature>
<evidence type="ECO:0000256" key="3">
    <source>
        <dbReference type="ARBA" id="ARBA00022840"/>
    </source>
</evidence>
<evidence type="ECO:0000259" key="9">
    <source>
        <dbReference type="PROSITE" id="PS51192"/>
    </source>
</evidence>
<dbReference type="GO" id="GO:0005694">
    <property type="term" value="C:chromosome"/>
    <property type="evidence" value="ECO:0007669"/>
    <property type="project" value="TreeGrafter"/>
</dbReference>
<keyword evidence="11" id="KW-0378">Hydrolase</keyword>
<evidence type="ECO:0000256" key="6">
    <source>
        <dbReference type="ARBA" id="ARBA00034617"/>
    </source>
</evidence>
<dbReference type="InterPro" id="IPR014001">
    <property type="entry name" value="Helicase_ATP-bd"/>
</dbReference>
<dbReference type="PROSITE" id="PS51192">
    <property type="entry name" value="HELICASE_ATP_BIND_1"/>
    <property type="match status" value="1"/>
</dbReference>
<dbReference type="InterPro" id="IPR011545">
    <property type="entry name" value="DEAD/DEAH_box_helicase_dom"/>
</dbReference>
<dbReference type="GO" id="GO:0009378">
    <property type="term" value="F:four-way junction helicase activity"/>
    <property type="evidence" value="ECO:0007669"/>
    <property type="project" value="TreeGrafter"/>
</dbReference>
<evidence type="ECO:0000259" key="10">
    <source>
        <dbReference type="PROSITE" id="PS51194"/>
    </source>
</evidence>
<evidence type="ECO:0000256" key="4">
    <source>
        <dbReference type="ARBA" id="ARBA00023125"/>
    </source>
</evidence>
<dbReference type="SMART" id="SM00487">
    <property type="entry name" value="DEXDc"/>
    <property type="match status" value="1"/>
</dbReference>
<dbReference type="GO" id="GO:0016787">
    <property type="term" value="F:hydrolase activity"/>
    <property type="evidence" value="ECO:0007669"/>
    <property type="project" value="UniProtKB-KW"/>
</dbReference>
<comment type="similarity">
    <text evidence="1">Belongs to the helicase family. RecQ subfamily.</text>
</comment>
<dbReference type="STRING" id="27342.A0A0H2R323"/>
<organism evidence="11 12">
    <name type="scientific">Schizopora paradoxa</name>
    <dbReference type="NCBI Taxonomy" id="27342"/>
    <lineage>
        <taxon>Eukaryota</taxon>
        <taxon>Fungi</taxon>
        <taxon>Dikarya</taxon>
        <taxon>Basidiomycota</taxon>
        <taxon>Agaricomycotina</taxon>
        <taxon>Agaricomycetes</taxon>
        <taxon>Hymenochaetales</taxon>
        <taxon>Schizoporaceae</taxon>
        <taxon>Schizopora</taxon>
    </lineage>
</organism>
<reference evidence="11 12" key="1">
    <citation type="submission" date="2015-04" db="EMBL/GenBank/DDBJ databases">
        <title>Complete genome sequence of Schizopora paradoxa KUC8140, a cosmopolitan wood degrader in East Asia.</title>
        <authorList>
            <consortium name="DOE Joint Genome Institute"/>
            <person name="Min B."/>
            <person name="Park H."/>
            <person name="Jang Y."/>
            <person name="Kim J.-J."/>
            <person name="Kim K.H."/>
            <person name="Pangilinan J."/>
            <person name="Lipzen A."/>
            <person name="Riley R."/>
            <person name="Grigoriev I.V."/>
            <person name="Spatafora J.W."/>
            <person name="Choi I.-G."/>
        </authorList>
    </citation>
    <scope>NUCLEOTIDE SEQUENCE [LARGE SCALE GENOMIC DNA]</scope>
    <source>
        <strain evidence="11 12">KUC8140</strain>
    </source>
</reference>
<dbReference type="PANTHER" id="PTHR13710:SF105">
    <property type="entry name" value="ATP-DEPENDENT DNA HELICASE Q1"/>
    <property type="match status" value="1"/>
</dbReference>
<dbReference type="InterPro" id="IPR001650">
    <property type="entry name" value="Helicase_C-like"/>
</dbReference>
<protein>
    <recommendedName>
        <fullName evidence="7">DNA 3'-5' helicase</fullName>
        <ecNumber evidence="7">5.6.2.4</ecNumber>
    </recommendedName>
</protein>
<dbReference type="OrthoDB" id="10261556at2759"/>
<name>A0A0H2R323_9AGAM</name>
<accession>A0A0H2R323</accession>
<dbReference type="SUPFAM" id="SSF52540">
    <property type="entry name" value="P-loop containing nucleoside triphosphate hydrolases"/>
    <property type="match status" value="1"/>
</dbReference>
<evidence type="ECO:0000256" key="8">
    <source>
        <dbReference type="SAM" id="MobiDB-lite"/>
    </source>
</evidence>
<keyword evidence="5" id="KW-0413">Isomerase</keyword>
<dbReference type="GO" id="GO:0003677">
    <property type="term" value="F:DNA binding"/>
    <property type="evidence" value="ECO:0007669"/>
    <property type="project" value="UniProtKB-KW"/>
</dbReference>
<dbReference type="EC" id="5.6.2.4" evidence="7"/>
<evidence type="ECO:0000313" key="11">
    <source>
        <dbReference type="EMBL" id="KLO06209.1"/>
    </source>
</evidence>
<evidence type="ECO:0000256" key="7">
    <source>
        <dbReference type="ARBA" id="ARBA00034808"/>
    </source>
</evidence>
<dbReference type="GO" id="GO:0005524">
    <property type="term" value="F:ATP binding"/>
    <property type="evidence" value="ECO:0007669"/>
    <property type="project" value="UniProtKB-KW"/>
</dbReference>
<dbReference type="PANTHER" id="PTHR13710">
    <property type="entry name" value="DNA HELICASE RECQ FAMILY MEMBER"/>
    <property type="match status" value="1"/>
</dbReference>
<dbReference type="EMBL" id="KQ086226">
    <property type="protein sequence ID" value="KLO06209.1"/>
    <property type="molecule type" value="Genomic_DNA"/>
</dbReference>
<dbReference type="InParanoid" id="A0A0H2R323"/>
<gene>
    <name evidence="11" type="ORF">SCHPADRAFT_838355</name>
</gene>
<dbReference type="PROSITE" id="PS51194">
    <property type="entry name" value="HELICASE_CTER"/>
    <property type="match status" value="1"/>
</dbReference>
<feature type="region of interest" description="Disordered" evidence="8">
    <location>
        <begin position="373"/>
        <end position="409"/>
    </location>
</feature>
<dbReference type="Proteomes" id="UP000053477">
    <property type="component" value="Unassembled WGS sequence"/>
</dbReference>
<feature type="non-terminal residue" evidence="11">
    <location>
        <position position="578"/>
    </location>
</feature>
<dbReference type="Pfam" id="PF00271">
    <property type="entry name" value="Helicase_C"/>
    <property type="match status" value="1"/>
</dbReference>
<dbReference type="CDD" id="cd17920">
    <property type="entry name" value="DEXHc_RecQ"/>
    <property type="match status" value="1"/>
</dbReference>
<dbReference type="GO" id="GO:0006281">
    <property type="term" value="P:DNA repair"/>
    <property type="evidence" value="ECO:0007669"/>
    <property type="project" value="TreeGrafter"/>
</dbReference>
<dbReference type="Gene3D" id="3.40.50.300">
    <property type="entry name" value="P-loop containing nucleotide triphosphate hydrolases"/>
    <property type="match status" value="2"/>
</dbReference>
<keyword evidence="4" id="KW-0238">DNA-binding</keyword>